<protein>
    <recommendedName>
        <fullName evidence="3">DUF223 domain-containing protein</fullName>
    </recommendedName>
</protein>
<proteinExistence type="predicted"/>
<dbReference type="Proteomes" id="UP000694005">
    <property type="component" value="Chromosome A07"/>
</dbReference>
<sequence>MAHYNRLSEVVYDEKLTCWRFRVKTLRIPFLFLYYRQTKMEMTIYDVYGDRLTSTSDMQVHIIDPLNNRLYFDFKSIYEIPHIRNKDINYPIDIMGVVFNTEAHFDNP</sequence>
<accession>A0A8D9HIS5</accession>
<dbReference type="AlphaFoldDB" id="A0A8D9HIS5"/>
<gene>
    <name evidence="1" type="ORF">BRAPAZ1V2_A07P01720.2</name>
</gene>
<evidence type="ECO:0008006" key="3">
    <source>
        <dbReference type="Google" id="ProtNLM"/>
    </source>
</evidence>
<evidence type="ECO:0000313" key="1">
    <source>
        <dbReference type="EMBL" id="CAG7900528.1"/>
    </source>
</evidence>
<reference evidence="1 2" key="1">
    <citation type="submission" date="2021-07" db="EMBL/GenBank/DDBJ databases">
        <authorList>
            <consortium name="Genoscope - CEA"/>
            <person name="William W."/>
        </authorList>
    </citation>
    <scope>NUCLEOTIDE SEQUENCE [LARGE SCALE GENOMIC DNA]</scope>
</reference>
<evidence type="ECO:0000313" key="2">
    <source>
        <dbReference type="Proteomes" id="UP000694005"/>
    </source>
</evidence>
<organism evidence="1 2">
    <name type="scientific">Brassica campestris</name>
    <name type="common">Field mustard</name>
    <dbReference type="NCBI Taxonomy" id="3711"/>
    <lineage>
        <taxon>Eukaryota</taxon>
        <taxon>Viridiplantae</taxon>
        <taxon>Streptophyta</taxon>
        <taxon>Embryophyta</taxon>
        <taxon>Tracheophyta</taxon>
        <taxon>Spermatophyta</taxon>
        <taxon>Magnoliopsida</taxon>
        <taxon>eudicotyledons</taxon>
        <taxon>Gunneridae</taxon>
        <taxon>Pentapetalae</taxon>
        <taxon>rosids</taxon>
        <taxon>malvids</taxon>
        <taxon>Brassicales</taxon>
        <taxon>Brassicaceae</taxon>
        <taxon>Brassiceae</taxon>
        <taxon>Brassica</taxon>
    </lineage>
</organism>
<dbReference type="Gramene" id="A07p01720.2_BraZ1">
    <property type="protein sequence ID" value="A07p01720.2_BraZ1.CDS"/>
    <property type="gene ID" value="A07g01720.2_BraZ1"/>
</dbReference>
<dbReference type="EMBL" id="LS974623">
    <property type="protein sequence ID" value="CAG7900528.1"/>
    <property type="molecule type" value="Genomic_DNA"/>
</dbReference>
<name>A0A8D9HIS5_BRACM</name>